<keyword evidence="1" id="KW-1133">Transmembrane helix</keyword>
<comment type="caution">
    <text evidence="2">The sequence shown here is derived from an EMBL/GenBank/DDBJ whole genome shotgun (WGS) entry which is preliminary data.</text>
</comment>
<feature type="transmembrane region" description="Helical" evidence="1">
    <location>
        <begin position="6"/>
        <end position="26"/>
    </location>
</feature>
<proteinExistence type="predicted"/>
<name>A0ABW4QD08_9BACL</name>
<evidence type="ECO:0000256" key="1">
    <source>
        <dbReference type="SAM" id="Phobius"/>
    </source>
</evidence>
<dbReference type="EMBL" id="JBHUFW010000002">
    <property type="protein sequence ID" value="MFD1861430.1"/>
    <property type="molecule type" value="Genomic_DNA"/>
</dbReference>
<sequence>MKQTAATALISIAILTLIGITGFLFIQNGASEEEERPAAAGEAKSRIQPAVFDGVGTIEEPSGTMNEAKLQFFLHEMTHSKVYAEDKWGEARPISQENIDRLLEVVEASDFKDRAYYRRTLEEWRDGDFVNAVDVHNKIWHLHGGTIGKATRLMTQEEEAAYIQAHFSQ</sequence>
<dbReference type="RefSeq" id="WP_204891546.1">
    <property type="nucleotide sequence ID" value="NZ_JBHUFW010000002.1"/>
</dbReference>
<accession>A0ABW4QD08</accession>
<keyword evidence="1" id="KW-0812">Transmembrane</keyword>
<keyword evidence="1" id="KW-0472">Membrane</keyword>
<dbReference type="Proteomes" id="UP001597273">
    <property type="component" value="Unassembled WGS sequence"/>
</dbReference>
<evidence type="ECO:0000313" key="3">
    <source>
        <dbReference type="Proteomes" id="UP001597273"/>
    </source>
</evidence>
<evidence type="ECO:0000313" key="2">
    <source>
        <dbReference type="EMBL" id="MFD1861430.1"/>
    </source>
</evidence>
<dbReference type="InterPro" id="IPR046208">
    <property type="entry name" value="DUF6241"/>
</dbReference>
<gene>
    <name evidence="2" type="ORF">ACFSDB_00755</name>
</gene>
<reference evidence="3" key="1">
    <citation type="journal article" date="2019" name="Int. J. Syst. Evol. Microbiol.">
        <title>The Global Catalogue of Microorganisms (GCM) 10K type strain sequencing project: providing services to taxonomists for standard genome sequencing and annotation.</title>
        <authorList>
            <consortium name="The Broad Institute Genomics Platform"/>
            <consortium name="The Broad Institute Genome Sequencing Center for Infectious Disease"/>
            <person name="Wu L."/>
            <person name="Ma J."/>
        </authorList>
    </citation>
    <scope>NUCLEOTIDE SEQUENCE [LARGE SCALE GENOMIC DNA]</scope>
    <source>
        <strain evidence="3">CGMCC 1.15475</strain>
    </source>
</reference>
<keyword evidence="3" id="KW-1185">Reference proteome</keyword>
<organism evidence="2 3">
    <name type="scientific">Planococcus chinensis</name>
    <dbReference type="NCBI Taxonomy" id="272917"/>
    <lineage>
        <taxon>Bacteria</taxon>
        <taxon>Bacillati</taxon>
        <taxon>Bacillota</taxon>
        <taxon>Bacilli</taxon>
        <taxon>Bacillales</taxon>
        <taxon>Caryophanaceae</taxon>
        <taxon>Planococcus</taxon>
    </lineage>
</organism>
<protein>
    <submittedName>
        <fullName evidence="2">DUF6241 domain-containing protein</fullName>
    </submittedName>
</protein>
<dbReference type="Pfam" id="PF19754">
    <property type="entry name" value="DUF6241"/>
    <property type="match status" value="1"/>
</dbReference>